<organism evidence="2 3">
    <name type="scientific">Cohnella luojiensis</name>
    <dbReference type="NCBI Taxonomy" id="652876"/>
    <lineage>
        <taxon>Bacteria</taxon>
        <taxon>Bacillati</taxon>
        <taxon>Bacillota</taxon>
        <taxon>Bacilli</taxon>
        <taxon>Bacillales</taxon>
        <taxon>Paenibacillaceae</taxon>
        <taxon>Cohnella</taxon>
    </lineage>
</organism>
<sequence length="232" mass="26266">MAFWLWIVLAVVLVGIVAALFSRVRFRVRYSRSGRLDQLVIVIQALYGLFHYQIILPSIVIRGWSIVYRDKREGGLSGIGTDDQKQNKRKISKGSLLRNARSYRTILFSTKKFRRWARRTMKKVECTRWRLDFRVGTGDAATTAVVSGLLWAVMGCASGAAGQFITLKTSPHGHVMPNYVTTEFSVVWEADFRIRVSSALAAGIKLGTKTIYLRKAIRAWRILISAPKETLN</sequence>
<keyword evidence="3" id="KW-1185">Reference proteome</keyword>
<evidence type="ECO:0000313" key="2">
    <source>
        <dbReference type="EMBL" id="TFE29947.1"/>
    </source>
</evidence>
<dbReference type="OrthoDB" id="1683589at2"/>
<keyword evidence="1" id="KW-0812">Transmembrane</keyword>
<comment type="caution">
    <text evidence="2">The sequence shown here is derived from an EMBL/GenBank/DDBJ whole genome shotgun (WGS) entry which is preliminary data.</text>
</comment>
<dbReference type="EMBL" id="SOMN01000003">
    <property type="protein sequence ID" value="TFE29947.1"/>
    <property type="molecule type" value="Genomic_DNA"/>
</dbReference>
<dbReference type="RefSeq" id="WP_135150861.1">
    <property type="nucleotide sequence ID" value="NZ_SOMN01000003.1"/>
</dbReference>
<keyword evidence="1" id="KW-0472">Membrane</keyword>
<gene>
    <name evidence="2" type="ORF">E2980_04100</name>
</gene>
<feature type="transmembrane region" description="Helical" evidence="1">
    <location>
        <begin position="6"/>
        <end position="24"/>
    </location>
</feature>
<name>A0A4Y8M3A2_9BACL</name>
<evidence type="ECO:0000256" key="1">
    <source>
        <dbReference type="SAM" id="Phobius"/>
    </source>
</evidence>
<dbReference type="Pfam" id="PF11167">
    <property type="entry name" value="DUF2953"/>
    <property type="match status" value="1"/>
</dbReference>
<dbReference type="AlphaFoldDB" id="A0A4Y8M3A2"/>
<protein>
    <submittedName>
        <fullName evidence="2">DUF2953 domain-containing protein</fullName>
    </submittedName>
</protein>
<feature type="transmembrane region" description="Helical" evidence="1">
    <location>
        <begin position="36"/>
        <end position="55"/>
    </location>
</feature>
<evidence type="ECO:0000313" key="3">
    <source>
        <dbReference type="Proteomes" id="UP000297900"/>
    </source>
</evidence>
<reference evidence="2 3" key="1">
    <citation type="submission" date="2019-03" db="EMBL/GenBank/DDBJ databases">
        <title>Cohnella endophytica sp. nov., a novel endophytic bacterium isolated from bark of Sonneratia apetala.</title>
        <authorList>
            <person name="Tuo L."/>
        </authorList>
    </citation>
    <scope>NUCLEOTIDE SEQUENCE [LARGE SCALE GENOMIC DNA]</scope>
    <source>
        <strain evidence="2 3">CCTCC AB 208254</strain>
    </source>
</reference>
<accession>A0A4Y8M3A2</accession>
<keyword evidence="1" id="KW-1133">Transmembrane helix</keyword>
<dbReference type="Proteomes" id="UP000297900">
    <property type="component" value="Unassembled WGS sequence"/>
</dbReference>
<dbReference type="InterPro" id="IPR021338">
    <property type="entry name" value="DUF2953"/>
</dbReference>
<proteinExistence type="predicted"/>